<accession>A0AAN7M7D1</accession>
<gene>
    <name evidence="1" type="ORF">SAY86_024864</name>
</gene>
<keyword evidence="2" id="KW-1185">Reference proteome</keyword>
<dbReference type="EMBL" id="JAXQNO010000004">
    <property type="protein sequence ID" value="KAK4799499.1"/>
    <property type="molecule type" value="Genomic_DNA"/>
</dbReference>
<evidence type="ECO:0000313" key="2">
    <source>
        <dbReference type="Proteomes" id="UP001346149"/>
    </source>
</evidence>
<dbReference type="AlphaFoldDB" id="A0AAN7M7D1"/>
<comment type="caution">
    <text evidence="1">The sequence shown here is derived from an EMBL/GenBank/DDBJ whole genome shotgun (WGS) entry which is preliminary data.</text>
</comment>
<evidence type="ECO:0000313" key="1">
    <source>
        <dbReference type="EMBL" id="KAK4799499.1"/>
    </source>
</evidence>
<organism evidence="1 2">
    <name type="scientific">Trapa natans</name>
    <name type="common">Water chestnut</name>
    <dbReference type="NCBI Taxonomy" id="22666"/>
    <lineage>
        <taxon>Eukaryota</taxon>
        <taxon>Viridiplantae</taxon>
        <taxon>Streptophyta</taxon>
        <taxon>Embryophyta</taxon>
        <taxon>Tracheophyta</taxon>
        <taxon>Spermatophyta</taxon>
        <taxon>Magnoliopsida</taxon>
        <taxon>eudicotyledons</taxon>
        <taxon>Gunneridae</taxon>
        <taxon>Pentapetalae</taxon>
        <taxon>rosids</taxon>
        <taxon>malvids</taxon>
        <taxon>Myrtales</taxon>
        <taxon>Lythraceae</taxon>
        <taxon>Trapa</taxon>
    </lineage>
</organism>
<proteinExistence type="predicted"/>
<name>A0AAN7M7D1_TRANT</name>
<dbReference type="Proteomes" id="UP001346149">
    <property type="component" value="Unassembled WGS sequence"/>
</dbReference>
<sequence length="162" mass="17784">MDIDKESSTPLTLLGNLQSVCTSPSPEPRLHFADRPSLWCPVRPTAPPPLRRFPDRASHSSAGCRVPSAEYEPERVVQSEPESRVLPLKSTHAVVPYMRAAACRTPHGSPIHQTRLSRDLPLDQLCPQGRRVCVGCFGSFHLALSRLPSCPSKVVLCAMSTH</sequence>
<protein>
    <submittedName>
        <fullName evidence="1">Uncharacterized protein</fullName>
    </submittedName>
</protein>
<reference evidence="1 2" key="1">
    <citation type="journal article" date="2023" name="Hortic Res">
        <title>Pangenome of water caltrop reveals structural variations and asymmetric subgenome divergence after allopolyploidization.</title>
        <authorList>
            <person name="Zhang X."/>
            <person name="Chen Y."/>
            <person name="Wang L."/>
            <person name="Yuan Y."/>
            <person name="Fang M."/>
            <person name="Shi L."/>
            <person name="Lu R."/>
            <person name="Comes H.P."/>
            <person name="Ma Y."/>
            <person name="Chen Y."/>
            <person name="Huang G."/>
            <person name="Zhou Y."/>
            <person name="Zheng Z."/>
            <person name="Qiu Y."/>
        </authorList>
    </citation>
    <scope>NUCLEOTIDE SEQUENCE [LARGE SCALE GENOMIC DNA]</scope>
    <source>
        <strain evidence="1">F231</strain>
    </source>
</reference>